<accession>A0ABM7MBT1</accession>
<evidence type="ECO:0000259" key="1">
    <source>
        <dbReference type="Pfam" id="PF08885"/>
    </source>
</evidence>
<protein>
    <recommendedName>
        <fullName evidence="1">GSCFA domain-containing protein</fullName>
    </recommendedName>
</protein>
<keyword evidence="3" id="KW-1185">Reference proteome</keyword>
<dbReference type="Proteomes" id="UP001054820">
    <property type="component" value="Chromosome"/>
</dbReference>
<reference evidence="2" key="1">
    <citation type="journal article" date="2022" name="Arch. Microbiol.">
        <title>Thiomicrorhabdus immobilis sp. nov., a mesophilic sulfur-oxidizing bacterium isolated from sediment of a brackish lake in northern Japan.</title>
        <authorList>
            <person name="Kojima H."/>
            <person name="Mochizuki J."/>
            <person name="Kanda M."/>
            <person name="Watanabe T."/>
            <person name="Fukui M."/>
        </authorList>
    </citation>
    <scope>NUCLEOTIDE SEQUENCE</scope>
    <source>
        <strain evidence="2">Am19</strain>
    </source>
</reference>
<dbReference type="InterPro" id="IPR014982">
    <property type="entry name" value="GSCFA"/>
</dbReference>
<feature type="domain" description="GSCFA" evidence="1">
    <location>
        <begin position="52"/>
        <end position="304"/>
    </location>
</feature>
<dbReference type="Pfam" id="PF08885">
    <property type="entry name" value="GSCFA"/>
    <property type="match status" value="1"/>
</dbReference>
<evidence type="ECO:0000313" key="3">
    <source>
        <dbReference type="Proteomes" id="UP001054820"/>
    </source>
</evidence>
<organism evidence="2 3">
    <name type="scientific">Thiomicrorhabdus immobilis</name>
    <dbReference type="NCBI Taxonomy" id="2791037"/>
    <lineage>
        <taxon>Bacteria</taxon>
        <taxon>Pseudomonadati</taxon>
        <taxon>Pseudomonadota</taxon>
        <taxon>Gammaproteobacteria</taxon>
        <taxon>Thiotrichales</taxon>
        <taxon>Piscirickettsiaceae</taxon>
        <taxon>Thiomicrorhabdus</taxon>
    </lineage>
</organism>
<name>A0ABM7MBT1_9GAMM</name>
<dbReference type="RefSeq" id="WP_237262958.1">
    <property type="nucleotide sequence ID" value="NZ_AP024202.1"/>
</dbReference>
<proteinExistence type="predicted"/>
<dbReference type="EMBL" id="AP024202">
    <property type="protein sequence ID" value="BCN92764.1"/>
    <property type="molecule type" value="Genomic_DNA"/>
</dbReference>
<sequence length="513" mass="58650">MPLEIIKGEQAWQNVRHNKEARWPGLSGKERLYPVTSVGLKPSFKLKKSDSFFCIGSCFAREIEKTLFSLGFDVLSEVEQVENSSLSNKYNLPTILNELQWALEPDQSFSADLLFKLPNEITEDCHLAGSAVTGDVDYIAELHRSIQSSFKQIKNADVVVLTLGLSEVWFDRQLGIYLNKAPSRSLIKLNADRFELHTLNFKESYEYLINIYELLKKHLKPDFKILVTVSPVPLQLTFRELDVIPANTYSKSVLRTVVEEFVVAQSNVDYFPSYELVTLSYPQVVWGQKDYRHVDSLFVDYIMSVVIENYFDDVSTKSIGKTSEIAKSYLCFKNGFSSEAQSMITNSKQSVARKKLMSLYFKFLTILKMDSQKIHKLFMIKQHVKKVGFKQGLSYLLPSFFKKNKAAYSVVGYVDEWNGESIHGWAVSKSRRASSTRIKVMVNGVWIGEYDANLPRQDVVTKMGNNKLNCGFSIALKLNRDTDISTIRVFEKQSGDELKGSPFIISKDEYKQR</sequence>
<gene>
    <name evidence="2" type="ORF">THMIRHAM_05490</name>
</gene>
<evidence type="ECO:0000313" key="2">
    <source>
        <dbReference type="EMBL" id="BCN92764.1"/>
    </source>
</evidence>